<sequence length="249" mass="27351">MASATSARYIELAKALHPRLQRFFAKYPPNQILPSTKQTNTEAAASAAAAAAPGHVASAANSPPVNPFLPHKHPITGRWHDPEFSLRRQAELVKLAREEGVEELLPFTVKGTEERVRSRVELGLRVRGTGVGQKVKGHLYERMLAAKYVTTTTTAITMAALIMRMTRGERREEENLGLANVRKSLQDGEEENSYAGDAEDGQGMAEDGEEQVDKVSTIKDLFSGGIGWGHLNDSKMNSSRIRESNKTSR</sequence>
<feature type="region of interest" description="Disordered" evidence="1">
    <location>
        <begin position="173"/>
        <end position="249"/>
    </location>
</feature>
<organism evidence="3 4">
    <name type="scientific">Diatrype stigma</name>
    <dbReference type="NCBI Taxonomy" id="117547"/>
    <lineage>
        <taxon>Eukaryota</taxon>
        <taxon>Fungi</taxon>
        <taxon>Dikarya</taxon>
        <taxon>Ascomycota</taxon>
        <taxon>Pezizomycotina</taxon>
        <taxon>Sordariomycetes</taxon>
        <taxon>Xylariomycetidae</taxon>
        <taxon>Xylariales</taxon>
        <taxon>Diatrypaceae</taxon>
        <taxon>Diatrype</taxon>
    </lineage>
</organism>
<feature type="domain" description="Large ribosomal subunit protein mL59" evidence="2">
    <location>
        <begin position="18"/>
        <end position="162"/>
    </location>
</feature>
<evidence type="ECO:0000313" key="3">
    <source>
        <dbReference type="EMBL" id="KAK7752707.1"/>
    </source>
</evidence>
<evidence type="ECO:0000259" key="2">
    <source>
        <dbReference type="Pfam" id="PF18126"/>
    </source>
</evidence>
<dbReference type="InterPro" id="IPR037507">
    <property type="entry name" value="Ribosomal_mL59"/>
</dbReference>
<reference evidence="3 4" key="1">
    <citation type="submission" date="2024-02" db="EMBL/GenBank/DDBJ databases">
        <title>De novo assembly and annotation of 12 fungi associated with fruit tree decline syndrome in Ontario, Canada.</title>
        <authorList>
            <person name="Sulman M."/>
            <person name="Ellouze W."/>
            <person name="Ilyukhin E."/>
        </authorList>
    </citation>
    <scope>NUCLEOTIDE SEQUENCE [LARGE SCALE GENOMIC DNA]</scope>
    <source>
        <strain evidence="3 4">M11/M66-122</strain>
    </source>
</reference>
<dbReference type="EMBL" id="JAKJXP020000035">
    <property type="protein sequence ID" value="KAK7752707.1"/>
    <property type="molecule type" value="Genomic_DNA"/>
</dbReference>
<dbReference type="PANTHER" id="PTHR28041">
    <property type="entry name" value="54S RIBOSOMAL PROTEIN L25, MITOCHONDRIAL"/>
    <property type="match status" value="1"/>
</dbReference>
<dbReference type="AlphaFoldDB" id="A0AAN9USZ4"/>
<name>A0AAN9USZ4_9PEZI</name>
<feature type="compositionally biased region" description="Basic and acidic residues" evidence="1">
    <location>
        <begin position="240"/>
        <end position="249"/>
    </location>
</feature>
<dbReference type="Proteomes" id="UP001320420">
    <property type="component" value="Unassembled WGS sequence"/>
</dbReference>
<comment type="caution">
    <text evidence="3">The sequence shown here is derived from an EMBL/GenBank/DDBJ whole genome shotgun (WGS) entry which is preliminary data.</text>
</comment>
<accession>A0AAN9USZ4</accession>
<evidence type="ECO:0000256" key="1">
    <source>
        <dbReference type="SAM" id="MobiDB-lite"/>
    </source>
</evidence>
<keyword evidence="4" id="KW-1185">Reference proteome</keyword>
<dbReference type="Pfam" id="PF18126">
    <property type="entry name" value="Mitoc_mL59"/>
    <property type="match status" value="1"/>
</dbReference>
<proteinExistence type="predicted"/>
<feature type="region of interest" description="Disordered" evidence="1">
    <location>
        <begin position="55"/>
        <end position="76"/>
    </location>
</feature>
<dbReference type="GO" id="GO:0003735">
    <property type="term" value="F:structural constituent of ribosome"/>
    <property type="evidence" value="ECO:0007669"/>
    <property type="project" value="InterPro"/>
</dbReference>
<dbReference type="PANTHER" id="PTHR28041:SF1">
    <property type="entry name" value="LARGE RIBOSOMAL SUBUNIT PROTEIN ML59"/>
    <property type="match status" value="1"/>
</dbReference>
<gene>
    <name evidence="3" type="ORF">SLS62_005259</name>
</gene>
<dbReference type="InterPro" id="IPR040922">
    <property type="entry name" value="Ribosomal_mL59_dom"/>
</dbReference>
<dbReference type="GO" id="GO:0005762">
    <property type="term" value="C:mitochondrial large ribosomal subunit"/>
    <property type="evidence" value="ECO:0007669"/>
    <property type="project" value="InterPro"/>
</dbReference>
<evidence type="ECO:0000313" key="4">
    <source>
        <dbReference type="Proteomes" id="UP001320420"/>
    </source>
</evidence>
<feature type="compositionally biased region" description="Acidic residues" evidence="1">
    <location>
        <begin position="187"/>
        <end position="210"/>
    </location>
</feature>
<protein>
    <recommendedName>
        <fullName evidence="2">Large ribosomal subunit protein mL59 domain-containing protein</fullName>
    </recommendedName>
</protein>